<evidence type="ECO:0000313" key="2">
    <source>
        <dbReference type="EMBL" id="GBN35201.1"/>
    </source>
</evidence>
<sequence>MILFITSSPHDPKDLAIRPVIGLCSSYIQTGITNRNNRSRCNSFKSRFSRDRRIKNSDMDVTKDLYVLASLLQICPGSSIPFSDVLFLKYNAKRSIKCDRGLNLRNYCSSDTLLLQIRSCSVIEICITAISFAIRDFDRDVEKAFTA</sequence>
<dbReference type="AlphaFoldDB" id="A0A4Y2N778"/>
<name>A0A4Y2N778_ARAVE</name>
<organism evidence="2 3">
    <name type="scientific">Araneus ventricosus</name>
    <name type="common">Orbweaver spider</name>
    <name type="synonym">Epeira ventricosa</name>
    <dbReference type="NCBI Taxonomy" id="182803"/>
    <lineage>
        <taxon>Eukaryota</taxon>
        <taxon>Metazoa</taxon>
        <taxon>Ecdysozoa</taxon>
        <taxon>Arthropoda</taxon>
        <taxon>Chelicerata</taxon>
        <taxon>Arachnida</taxon>
        <taxon>Araneae</taxon>
        <taxon>Araneomorphae</taxon>
        <taxon>Entelegynae</taxon>
        <taxon>Araneoidea</taxon>
        <taxon>Araneidae</taxon>
        <taxon>Araneus</taxon>
    </lineage>
</organism>
<proteinExistence type="predicted"/>
<dbReference type="EMBL" id="BGPR01008660">
    <property type="protein sequence ID" value="GBN35196.1"/>
    <property type="molecule type" value="Genomic_DNA"/>
</dbReference>
<evidence type="ECO:0000313" key="3">
    <source>
        <dbReference type="Proteomes" id="UP000499080"/>
    </source>
</evidence>
<comment type="caution">
    <text evidence="2">The sequence shown here is derived from an EMBL/GenBank/DDBJ whole genome shotgun (WGS) entry which is preliminary data.</text>
</comment>
<protein>
    <submittedName>
        <fullName evidence="2">Uncharacterized protein</fullName>
    </submittedName>
</protein>
<dbReference type="EMBL" id="BGPR01008661">
    <property type="protein sequence ID" value="GBN35201.1"/>
    <property type="molecule type" value="Genomic_DNA"/>
</dbReference>
<accession>A0A4Y2N778</accession>
<gene>
    <name evidence="1" type="ORF">AVEN_73333_1</name>
    <name evidence="2" type="ORF">AVEN_84665_1</name>
</gene>
<evidence type="ECO:0000313" key="1">
    <source>
        <dbReference type="EMBL" id="GBN35196.1"/>
    </source>
</evidence>
<dbReference type="Proteomes" id="UP000499080">
    <property type="component" value="Unassembled WGS sequence"/>
</dbReference>
<reference evidence="2 3" key="1">
    <citation type="journal article" date="2019" name="Sci. Rep.">
        <title>Orb-weaving spider Araneus ventricosus genome elucidates the spidroin gene catalogue.</title>
        <authorList>
            <person name="Kono N."/>
            <person name="Nakamura H."/>
            <person name="Ohtoshi R."/>
            <person name="Moran D.A.P."/>
            <person name="Shinohara A."/>
            <person name="Yoshida Y."/>
            <person name="Fujiwara M."/>
            <person name="Mori M."/>
            <person name="Tomita M."/>
            <person name="Arakawa K."/>
        </authorList>
    </citation>
    <scope>NUCLEOTIDE SEQUENCE [LARGE SCALE GENOMIC DNA]</scope>
</reference>
<keyword evidence="3" id="KW-1185">Reference proteome</keyword>